<evidence type="ECO:0000313" key="2">
    <source>
        <dbReference type="EMBL" id="GAA4483562.1"/>
    </source>
</evidence>
<keyword evidence="1" id="KW-0175">Coiled coil</keyword>
<sequence>MCRGSTGFGVSVGVVTLPNATRSHGGRIRRARAFLATAAVGALLLAPLALSGDPARADDYPSWQDVQNAQGNEQATQAEVTQVNDALASTQAKAAAASTAALQSHQAATTARSAADAAAQRADELSAQAAAAQQAVQQTHDQVGAIVAGRTRTENAAPLAVRLFTSAHPEELLTRLGVMENLDATWSALGQHAIEQQGVASSLQGQAQTARTARDALAAAAEQAAQKAQQAADAEAAAVKDLQGHVTTLYAQLAALKNTTADVERRYRIGQQVAEQAAAEAAAAAAAAAAAQGSGGGGGGGDSSLGGGGVNVDPAGAQAYARGQLGNYGWGQDQFGCLYNLWMQESSWRADALNPDSDAYGIPQALPADKLATAGPDWRTNGDTQIDWGLSYIQSRYGSPCGAWAHEVSNNWY</sequence>
<dbReference type="InterPro" id="IPR023346">
    <property type="entry name" value="Lysozyme-like_dom_sf"/>
</dbReference>
<evidence type="ECO:0000256" key="1">
    <source>
        <dbReference type="SAM" id="Coils"/>
    </source>
</evidence>
<organism evidence="2 3">
    <name type="scientific">Microbacterium panaciterrae</name>
    <dbReference type="NCBI Taxonomy" id="985759"/>
    <lineage>
        <taxon>Bacteria</taxon>
        <taxon>Bacillati</taxon>
        <taxon>Actinomycetota</taxon>
        <taxon>Actinomycetes</taxon>
        <taxon>Micrococcales</taxon>
        <taxon>Microbacteriaceae</taxon>
        <taxon>Microbacterium</taxon>
    </lineage>
</organism>
<dbReference type="SUPFAM" id="SSF53955">
    <property type="entry name" value="Lysozyme-like"/>
    <property type="match status" value="1"/>
</dbReference>
<dbReference type="Proteomes" id="UP001500731">
    <property type="component" value="Unassembled WGS sequence"/>
</dbReference>
<reference evidence="3" key="1">
    <citation type="journal article" date="2019" name="Int. J. Syst. Evol. Microbiol.">
        <title>The Global Catalogue of Microorganisms (GCM) 10K type strain sequencing project: providing services to taxonomists for standard genome sequencing and annotation.</title>
        <authorList>
            <consortium name="The Broad Institute Genomics Platform"/>
            <consortium name="The Broad Institute Genome Sequencing Center for Infectious Disease"/>
            <person name="Wu L."/>
            <person name="Ma J."/>
        </authorList>
    </citation>
    <scope>NUCLEOTIDE SEQUENCE [LARGE SCALE GENOMIC DNA]</scope>
    <source>
        <strain evidence="3">JCM 17839</strain>
    </source>
</reference>
<evidence type="ECO:0008006" key="4">
    <source>
        <dbReference type="Google" id="ProtNLM"/>
    </source>
</evidence>
<proteinExistence type="predicted"/>
<gene>
    <name evidence="2" type="ORF">GCM10023171_15320</name>
</gene>
<name>A0ABP8P9I6_9MICO</name>
<protein>
    <recommendedName>
        <fullName evidence="4">Lytic transglycosylase domain-containing protein</fullName>
    </recommendedName>
</protein>
<accession>A0ABP8P9I6</accession>
<feature type="coiled-coil region" evidence="1">
    <location>
        <begin position="115"/>
        <end position="142"/>
    </location>
</feature>
<keyword evidence="3" id="KW-1185">Reference proteome</keyword>
<comment type="caution">
    <text evidence="2">The sequence shown here is derived from an EMBL/GenBank/DDBJ whole genome shotgun (WGS) entry which is preliminary data.</text>
</comment>
<dbReference type="EMBL" id="BAABGP010000008">
    <property type="protein sequence ID" value="GAA4483562.1"/>
    <property type="molecule type" value="Genomic_DNA"/>
</dbReference>
<evidence type="ECO:0000313" key="3">
    <source>
        <dbReference type="Proteomes" id="UP001500731"/>
    </source>
</evidence>